<protein>
    <submittedName>
        <fullName evidence="1">Uncharacterized protein</fullName>
    </submittedName>
</protein>
<sequence>MDLFNNGLGRTIGSKYGSHSNGLAVKSMSDEIYSSIKSGKGRVVKNGKLVSPAF</sequence>
<dbReference type="KEGG" id="jar:G7057_03320"/>
<evidence type="ECO:0000313" key="1">
    <source>
        <dbReference type="EMBL" id="QII81021.1"/>
    </source>
</evidence>
<reference evidence="1 2" key="1">
    <citation type="journal article" date="2017" name="Int. J. Syst. Evol. Microbiol.">
        <title>Jeotgalibaca porci sp. nov. and Jeotgalibaca arthritidis sp. nov., isolated from pigs, and emended description of the genus Jeotgalibaca.</title>
        <authorList>
            <person name="Zamora L."/>
            <person name="Perez-Sancho M."/>
            <person name="Dominguez L."/>
            <person name="Fernandez-Garayzabal J.F."/>
            <person name="Vela A.I."/>
        </authorList>
    </citation>
    <scope>NUCLEOTIDE SEQUENCE [LARGE SCALE GENOMIC DNA]</scope>
    <source>
        <strain evidence="1 2">CECT 9157</strain>
    </source>
</reference>
<evidence type="ECO:0000313" key="2">
    <source>
        <dbReference type="Proteomes" id="UP000501451"/>
    </source>
</evidence>
<gene>
    <name evidence="1" type="ORF">G7057_03320</name>
</gene>
<dbReference type="EMBL" id="CP049740">
    <property type="protein sequence ID" value="QII81021.1"/>
    <property type="molecule type" value="Genomic_DNA"/>
</dbReference>
<name>A0A6G7K724_9LACT</name>
<proteinExistence type="predicted"/>
<organism evidence="1 2">
    <name type="scientific">Jeotgalibaca arthritidis</name>
    <dbReference type="NCBI Taxonomy" id="1868794"/>
    <lineage>
        <taxon>Bacteria</taxon>
        <taxon>Bacillati</taxon>
        <taxon>Bacillota</taxon>
        <taxon>Bacilli</taxon>
        <taxon>Lactobacillales</taxon>
        <taxon>Carnobacteriaceae</taxon>
        <taxon>Jeotgalibaca</taxon>
    </lineage>
</organism>
<keyword evidence="2" id="KW-1185">Reference proteome</keyword>
<dbReference type="Proteomes" id="UP000501451">
    <property type="component" value="Chromosome"/>
</dbReference>
<accession>A0A6G7K724</accession>
<dbReference type="AlphaFoldDB" id="A0A6G7K724"/>